<dbReference type="Pfam" id="PF02481">
    <property type="entry name" value="DNA_processg_A"/>
    <property type="match status" value="1"/>
</dbReference>
<accession>A0A829Y6Y8</accession>
<evidence type="ECO:0000313" key="4">
    <source>
        <dbReference type="EMBL" id="GFE78688.1"/>
    </source>
</evidence>
<dbReference type="InterPro" id="IPR057666">
    <property type="entry name" value="DrpA_SLOG"/>
</dbReference>
<dbReference type="PANTHER" id="PTHR43022:SF1">
    <property type="entry name" value="PROTEIN SMF"/>
    <property type="match status" value="1"/>
</dbReference>
<dbReference type="GO" id="GO:0009294">
    <property type="term" value="P:DNA-mediated transformation"/>
    <property type="evidence" value="ECO:0007669"/>
    <property type="project" value="InterPro"/>
</dbReference>
<sequence>MEELKTWLTEARVPGFEAESQDPLLERHLRWLDHPAHCFLRLGSPGYPPLLANLPDAPTGLLVRGDPDVLSLPQLAIVGSRNPTQAGYDIARQFAVQLARSGLVITSGLAIGIDAAAHQGALAGHGRTIAVCGTGLDIDYPRANAGLAEQIASGGALVSEFPLGTPASKSNFPRRNRIISGLSLGTLVVEAAVRSGSLITARLAGEQGREVFAIPGSIRNPLARGCHKLIRDGAQLVETPDDIFAELGPLAAALLHAAPVSAKTAESTAVLTPALDKGYEILLDALGFEPASVDVLIARTGLKADEVASMLLILELEARIDACPGGLYVRRLS</sequence>
<evidence type="ECO:0000256" key="1">
    <source>
        <dbReference type="ARBA" id="ARBA00006525"/>
    </source>
</evidence>
<dbReference type="InterPro" id="IPR041614">
    <property type="entry name" value="DprA_WH"/>
</dbReference>
<name>A0A829Y6Y8_9GAMM</name>
<evidence type="ECO:0000259" key="2">
    <source>
        <dbReference type="Pfam" id="PF02481"/>
    </source>
</evidence>
<dbReference type="RefSeq" id="WP_161810555.1">
    <property type="nucleotide sequence ID" value="NZ_BLJN01000001.1"/>
</dbReference>
<dbReference type="InterPro" id="IPR036388">
    <property type="entry name" value="WH-like_DNA-bd_sf"/>
</dbReference>
<evidence type="ECO:0000313" key="5">
    <source>
        <dbReference type="Proteomes" id="UP000445000"/>
    </source>
</evidence>
<dbReference type="EMBL" id="BLJN01000001">
    <property type="protein sequence ID" value="GFE78688.1"/>
    <property type="molecule type" value="Genomic_DNA"/>
</dbReference>
<dbReference type="InterPro" id="IPR003488">
    <property type="entry name" value="DprA"/>
</dbReference>
<feature type="domain" description="DprA winged helix" evidence="3">
    <location>
        <begin position="271"/>
        <end position="326"/>
    </location>
</feature>
<reference evidence="5" key="1">
    <citation type="submission" date="2020-01" db="EMBL/GenBank/DDBJ databases">
        <title>'Steroidobacter agaridevorans' sp. nov., agar-degrading bacteria isolated from rhizosphere soils.</title>
        <authorList>
            <person name="Ikenaga M."/>
            <person name="Kataoka M."/>
            <person name="Murouchi A."/>
            <person name="Katsuragi S."/>
            <person name="Sakai M."/>
        </authorList>
    </citation>
    <scope>NUCLEOTIDE SEQUENCE [LARGE SCALE GENOMIC DNA]</scope>
    <source>
        <strain evidence="5">YU21-B</strain>
    </source>
</reference>
<organism evidence="4 5">
    <name type="scientific">Steroidobacter agaridevorans</name>
    <dbReference type="NCBI Taxonomy" id="2695856"/>
    <lineage>
        <taxon>Bacteria</taxon>
        <taxon>Pseudomonadati</taxon>
        <taxon>Pseudomonadota</taxon>
        <taxon>Gammaproteobacteria</taxon>
        <taxon>Steroidobacterales</taxon>
        <taxon>Steroidobacteraceae</taxon>
        <taxon>Steroidobacter</taxon>
    </lineage>
</organism>
<dbReference type="Proteomes" id="UP000445000">
    <property type="component" value="Unassembled WGS sequence"/>
</dbReference>
<comment type="caution">
    <text evidence="4">The sequence shown here is derived from an EMBL/GenBank/DDBJ whole genome shotgun (WGS) entry which is preliminary data.</text>
</comment>
<dbReference type="Gene3D" id="1.10.10.10">
    <property type="entry name" value="Winged helix-like DNA-binding domain superfamily/Winged helix DNA-binding domain"/>
    <property type="match status" value="1"/>
</dbReference>
<dbReference type="SUPFAM" id="SSF102405">
    <property type="entry name" value="MCP/YpsA-like"/>
    <property type="match status" value="1"/>
</dbReference>
<evidence type="ECO:0000259" key="3">
    <source>
        <dbReference type="Pfam" id="PF17782"/>
    </source>
</evidence>
<gene>
    <name evidence="4" type="ORF">GCM10011487_06880</name>
</gene>
<dbReference type="AlphaFoldDB" id="A0A829Y6Y8"/>
<dbReference type="NCBIfam" id="TIGR00732">
    <property type="entry name" value="dprA"/>
    <property type="match status" value="1"/>
</dbReference>
<proteinExistence type="inferred from homology"/>
<dbReference type="Gene3D" id="3.40.50.450">
    <property type="match status" value="1"/>
</dbReference>
<feature type="domain" description="Smf/DprA SLOG" evidence="2">
    <location>
        <begin position="41"/>
        <end position="247"/>
    </location>
</feature>
<comment type="similarity">
    <text evidence="1">Belongs to the DprA/Smf family.</text>
</comment>
<protein>
    <submittedName>
        <fullName evidence="4">DNA protecting protein DprA</fullName>
    </submittedName>
</protein>
<dbReference type="PANTHER" id="PTHR43022">
    <property type="entry name" value="PROTEIN SMF"/>
    <property type="match status" value="1"/>
</dbReference>
<keyword evidence="5" id="KW-1185">Reference proteome</keyword>
<dbReference type="Pfam" id="PF17782">
    <property type="entry name" value="WHD_DprA"/>
    <property type="match status" value="1"/>
</dbReference>